<sequence>MLELDYWRKAENHQTTSYARENSTRTKTKGARGTTTQVGIEYFSCCGCVMSIVRKNCRSNPLTLNWTL</sequence>
<organism evidence="1 2">
    <name type="scientific">Microctonus aethiopoides</name>
    <dbReference type="NCBI Taxonomy" id="144406"/>
    <lineage>
        <taxon>Eukaryota</taxon>
        <taxon>Metazoa</taxon>
        <taxon>Ecdysozoa</taxon>
        <taxon>Arthropoda</taxon>
        <taxon>Hexapoda</taxon>
        <taxon>Insecta</taxon>
        <taxon>Pterygota</taxon>
        <taxon>Neoptera</taxon>
        <taxon>Endopterygota</taxon>
        <taxon>Hymenoptera</taxon>
        <taxon>Apocrita</taxon>
        <taxon>Ichneumonoidea</taxon>
        <taxon>Braconidae</taxon>
        <taxon>Euphorinae</taxon>
        <taxon>Microctonus</taxon>
    </lineage>
</organism>
<dbReference type="EMBL" id="JAQQBS010000002">
    <property type="protein sequence ID" value="KAK0172999.1"/>
    <property type="molecule type" value="Genomic_DNA"/>
</dbReference>
<evidence type="ECO:0000313" key="2">
    <source>
        <dbReference type="Proteomes" id="UP001168990"/>
    </source>
</evidence>
<name>A0AA39FPG9_9HYME</name>
<reference evidence="1" key="2">
    <citation type="submission" date="2023-03" db="EMBL/GenBank/DDBJ databases">
        <authorList>
            <person name="Inwood S.N."/>
            <person name="Skelly J.G."/>
            <person name="Guhlin J."/>
            <person name="Harrop T.W.R."/>
            <person name="Goldson S.G."/>
            <person name="Dearden P.K."/>
        </authorList>
    </citation>
    <scope>NUCLEOTIDE SEQUENCE</scope>
    <source>
        <strain evidence="1">Irish</strain>
        <tissue evidence="1">Whole body</tissue>
    </source>
</reference>
<dbReference type="Proteomes" id="UP001168990">
    <property type="component" value="Unassembled WGS sequence"/>
</dbReference>
<reference evidence="1" key="1">
    <citation type="journal article" date="2023" name="bioRxiv">
        <title>Scaffold-level genome assemblies of two parasitoid biocontrol wasps reveal the parthenogenesis mechanism and an associated novel virus.</title>
        <authorList>
            <person name="Inwood S."/>
            <person name="Skelly J."/>
            <person name="Guhlin J."/>
            <person name="Harrop T."/>
            <person name="Goldson S."/>
            <person name="Dearden P."/>
        </authorList>
    </citation>
    <scope>NUCLEOTIDE SEQUENCE</scope>
    <source>
        <strain evidence="1">Irish</strain>
        <tissue evidence="1">Whole body</tissue>
    </source>
</reference>
<accession>A0AA39FPG9</accession>
<evidence type="ECO:0000313" key="1">
    <source>
        <dbReference type="EMBL" id="KAK0172999.1"/>
    </source>
</evidence>
<proteinExistence type="predicted"/>
<protein>
    <submittedName>
        <fullName evidence="1">Uncharacterized protein</fullName>
    </submittedName>
</protein>
<dbReference type="AlphaFoldDB" id="A0AA39FPG9"/>
<gene>
    <name evidence="1" type="ORF">PV328_006254</name>
</gene>
<keyword evidence="2" id="KW-1185">Reference proteome</keyword>
<comment type="caution">
    <text evidence="1">The sequence shown here is derived from an EMBL/GenBank/DDBJ whole genome shotgun (WGS) entry which is preliminary data.</text>
</comment>